<feature type="region of interest" description="Disordered" evidence="3">
    <location>
        <begin position="136"/>
        <end position="171"/>
    </location>
</feature>
<dbReference type="InterPro" id="IPR046347">
    <property type="entry name" value="bZIP_sf"/>
</dbReference>
<name>A0A9P4IDU1_9PEZI</name>
<keyword evidence="6" id="KW-1185">Reference proteome</keyword>
<dbReference type="GO" id="GO:0090575">
    <property type="term" value="C:RNA polymerase II transcription regulator complex"/>
    <property type="evidence" value="ECO:0007669"/>
    <property type="project" value="TreeGrafter"/>
</dbReference>
<feature type="compositionally biased region" description="Polar residues" evidence="3">
    <location>
        <begin position="255"/>
        <end position="285"/>
    </location>
</feature>
<evidence type="ECO:0000256" key="3">
    <source>
        <dbReference type="SAM" id="MobiDB-lite"/>
    </source>
</evidence>
<dbReference type="SMART" id="SM00338">
    <property type="entry name" value="BRLZ"/>
    <property type="match status" value="1"/>
</dbReference>
<evidence type="ECO:0000313" key="5">
    <source>
        <dbReference type="EMBL" id="KAF2099770.1"/>
    </source>
</evidence>
<dbReference type="Gene3D" id="1.20.5.170">
    <property type="match status" value="1"/>
</dbReference>
<reference evidence="5" key="1">
    <citation type="journal article" date="2020" name="Stud. Mycol.">
        <title>101 Dothideomycetes genomes: a test case for predicting lifestyles and emergence of pathogens.</title>
        <authorList>
            <person name="Haridas S."/>
            <person name="Albert R."/>
            <person name="Binder M."/>
            <person name="Bloem J."/>
            <person name="Labutti K."/>
            <person name="Salamov A."/>
            <person name="Andreopoulos B."/>
            <person name="Baker S."/>
            <person name="Barry K."/>
            <person name="Bills G."/>
            <person name="Bluhm B."/>
            <person name="Cannon C."/>
            <person name="Castanera R."/>
            <person name="Culley D."/>
            <person name="Daum C."/>
            <person name="Ezra D."/>
            <person name="Gonzalez J."/>
            <person name="Henrissat B."/>
            <person name="Kuo A."/>
            <person name="Liang C."/>
            <person name="Lipzen A."/>
            <person name="Lutzoni F."/>
            <person name="Magnuson J."/>
            <person name="Mondo S."/>
            <person name="Nolan M."/>
            <person name="Ohm R."/>
            <person name="Pangilinan J."/>
            <person name="Park H.-J."/>
            <person name="Ramirez L."/>
            <person name="Alfaro M."/>
            <person name="Sun H."/>
            <person name="Tritt A."/>
            <person name="Yoshinaga Y."/>
            <person name="Zwiers L.-H."/>
            <person name="Turgeon B."/>
            <person name="Goodwin S."/>
            <person name="Spatafora J."/>
            <person name="Crous P."/>
            <person name="Grigoriev I."/>
        </authorList>
    </citation>
    <scope>NUCLEOTIDE SEQUENCE</scope>
    <source>
        <strain evidence="5">CBS 133067</strain>
    </source>
</reference>
<dbReference type="OrthoDB" id="2590011at2759"/>
<dbReference type="GO" id="GO:0000976">
    <property type="term" value="F:transcription cis-regulatory region binding"/>
    <property type="evidence" value="ECO:0007669"/>
    <property type="project" value="InterPro"/>
</dbReference>
<feature type="compositionally biased region" description="Polar residues" evidence="3">
    <location>
        <begin position="48"/>
        <end position="67"/>
    </location>
</feature>
<sequence>MTAAVLPNAAVQSTFDSDYALASVYALTMAQPPYINWAGELTLSAHNAPSVHSGQTTPPIPQVQRSGSVYGYEEPGSAGGHGEGQFALPYSAGSDSGKSASPLDRLGFAKFLSGEKKTRGWSSSTVIIELELTWNIDGQPPKRRGPKPDSKPALTRRQELNRQAQRTHRERKEMYIKALEAEVLRLKEVYSDTSRERDTMAREREAMVQEIQRLKNLLAAHGISDESAHMAQTFQRTESAYHGSSSASHAGSSYNPGTASTGYTSPPQMAGTSAGSPPTQQARASNQRLDYDQIGIDFVLALEHPCMDHMQFLMVRSQESDEGEISGHALMATCPPESYVAEHPKEPYGHKMPDIGMTDLVKLLDLSNRLPLDGEITPIMAWAGIHSHPRRDQLTKDDFDKLKHDLTAKVRCYGFGAVLEEFEVRDAMTAVFAPKDHTSPDAVVQESEMNYTFGNAGNVLQQGTEGLEQSNSDGQVTT</sequence>
<dbReference type="EMBL" id="ML978125">
    <property type="protein sequence ID" value="KAF2099770.1"/>
    <property type="molecule type" value="Genomic_DNA"/>
</dbReference>
<comment type="subcellular location">
    <subcellularLocation>
        <location evidence="1">Nucleus</location>
    </subcellularLocation>
</comment>
<dbReference type="CDD" id="cd14688">
    <property type="entry name" value="bZIP_YAP"/>
    <property type="match status" value="1"/>
</dbReference>
<dbReference type="PANTHER" id="PTHR40621:SF6">
    <property type="entry name" value="AP-1-LIKE TRANSCRIPTION FACTOR YAP1-RELATED"/>
    <property type="match status" value="1"/>
</dbReference>
<keyword evidence="2" id="KW-0539">Nucleus</keyword>
<feature type="region of interest" description="Disordered" evidence="3">
    <location>
        <begin position="236"/>
        <end position="285"/>
    </location>
</feature>
<feature type="domain" description="BZIP" evidence="4">
    <location>
        <begin position="148"/>
        <end position="213"/>
    </location>
</feature>
<dbReference type="AlphaFoldDB" id="A0A9P4IDU1"/>
<organism evidence="5 6">
    <name type="scientific">Rhizodiscina lignyota</name>
    <dbReference type="NCBI Taxonomy" id="1504668"/>
    <lineage>
        <taxon>Eukaryota</taxon>
        <taxon>Fungi</taxon>
        <taxon>Dikarya</taxon>
        <taxon>Ascomycota</taxon>
        <taxon>Pezizomycotina</taxon>
        <taxon>Dothideomycetes</taxon>
        <taxon>Pleosporomycetidae</taxon>
        <taxon>Aulographales</taxon>
        <taxon>Rhizodiscinaceae</taxon>
        <taxon>Rhizodiscina</taxon>
    </lineage>
</organism>
<evidence type="ECO:0000313" key="6">
    <source>
        <dbReference type="Proteomes" id="UP000799772"/>
    </source>
</evidence>
<evidence type="ECO:0000256" key="2">
    <source>
        <dbReference type="ARBA" id="ARBA00023242"/>
    </source>
</evidence>
<proteinExistence type="predicted"/>
<dbReference type="Gene3D" id="1.10.238.100">
    <property type="entry name" value="YAP1 redox domain. Chain B"/>
    <property type="match status" value="1"/>
</dbReference>
<dbReference type="PANTHER" id="PTHR40621">
    <property type="entry name" value="TRANSCRIPTION FACTOR KAPC-RELATED"/>
    <property type="match status" value="1"/>
</dbReference>
<evidence type="ECO:0000256" key="1">
    <source>
        <dbReference type="ARBA" id="ARBA00004123"/>
    </source>
</evidence>
<evidence type="ECO:0000259" key="4">
    <source>
        <dbReference type="SMART" id="SM00338"/>
    </source>
</evidence>
<dbReference type="Proteomes" id="UP000799772">
    <property type="component" value="Unassembled WGS sequence"/>
</dbReference>
<feature type="compositionally biased region" description="Low complexity" evidence="3">
    <location>
        <begin position="240"/>
        <end position="254"/>
    </location>
</feature>
<feature type="region of interest" description="Disordered" evidence="3">
    <location>
        <begin position="48"/>
        <end position="94"/>
    </location>
</feature>
<comment type="caution">
    <text evidence="5">The sequence shown here is derived from an EMBL/GenBank/DDBJ whole genome shotgun (WGS) entry which is preliminary data.</text>
</comment>
<gene>
    <name evidence="5" type="ORF">NA57DRAFT_55712</name>
</gene>
<dbReference type="InterPro" id="IPR050936">
    <property type="entry name" value="AP-1-like"/>
</dbReference>
<feature type="compositionally biased region" description="Basic and acidic residues" evidence="3">
    <location>
        <begin position="146"/>
        <end position="160"/>
    </location>
</feature>
<accession>A0A9P4IDU1</accession>
<protein>
    <recommendedName>
        <fullName evidence="4">BZIP domain-containing protein</fullName>
    </recommendedName>
</protein>
<dbReference type="GO" id="GO:0001228">
    <property type="term" value="F:DNA-binding transcription activator activity, RNA polymerase II-specific"/>
    <property type="evidence" value="ECO:0007669"/>
    <property type="project" value="TreeGrafter"/>
</dbReference>
<dbReference type="InterPro" id="IPR004827">
    <property type="entry name" value="bZIP"/>
</dbReference>
<dbReference type="SUPFAM" id="SSF57959">
    <property type="entry name" value="Leucine zipper domain"/>
    <property type="match status" value="1"/>
</dbReference>